<proteinExistence type="predicted"/>
<dbReference type="Proteomes" id="UP001153387">
    <property type="component" value="Unassembled WGS sequence"/>
</dbReference>
<evidence type="ECO:0000313" key="3">
    <source>
        <dbReference type="Proteomes" id="UP001153387"/>
    </source>
</evidence>
<dbReference type="SUPFAM" id="SSF54593">
    <property type="entry name" value="Glyoxalase/Bleomycin resistance protein/Dihydroxybiphenyl dioxygenase"/>
    <property type="match status" value="1"/>
</dbReference>
<name>A0A9X4QLK7_9BACL</name>
<dbReference type="Gene3D" id="3.30.720.110">
    <property type="match status" value="1"/>
</dbReference>
<evidence type="ECO:0000259" key="1">
    <source>
        <dbReference type="PROSITE" id="PS51819"/>
    </source>
</evidence>
<dbReference type="InterPro" id="IPR004360">
    <property type="entry name" value="Glyas_Fos-R_dOase_dom"/>
</dbReference>
<dbReference type="PROSITE" id="PS51819">
    <property type="entry name" value="VOC"/>
    <property type="match status" value="1"/>
</dbReference>
<dbReference type="EMBL" id="JAPDHZ010000002">
    <property type="protein sequence ID" value="MDG0790550.1"/>
    <property type="molecule type" value="Genomic_DNA"/>
</dbReference>
<keyword evidence="3" id="KW-1185">Reference proteome</keyword>
<comment type="caution">
    <text evidence="2">The sequence shown here is derived from an EMBL/GenBank/DDBJ whole genome shotgun (WGS) entry which is preliminary data.</text>
</comment>
<accession>A0A9X4QLK7</accession>
<gene>
    <name evidence="2" type="ORF">OMP38_06565</name>
</gene>
<dbReference type="InterPro" id="IPR037523">
    <property type="entry name" value="VOC_core"/>
</dbReference>
<feature type="domain" description="VOC" evidence="1">
    <location>
        <begin position="9"/>
        <end position="127"/>
    </location>
</feature>
<evidence type="ECO:0000313" key="2">
    <source>
        <dbReference type="EMBL" id="MDG0790550.1"/>
    </source>
</evidence>
<dbReference type="Pfam" id="PF00903">
    <property type="entry name" value="Glyoxalase"/>
    <property type="match status" value="1"/>
</dbReference>
<sequence>MEQAWKPPGFNSVNPYLIVREADRLIDFLTEAFDARLIERHTDETGAVRHAACRLGDSIVELSGGVNESFPPTRCALHVYVEDTDATYTKALNAGAKPLYPPQDHDYGERSGGVEDDFGNHWYIATFGKK</sequence>
<organism evidence="2 3">
    <name type="scientific">Cohnella ginsengisoli</name>
    <dbReference type="NCBI Taxonomy" id="425004"/>
    <lineage>
        <taxon>Bacteria</taxon>
        <taxon>Bacillati</taxon>
        <taxon>Bacillota</taxon>
        <taxon>Bacilli</taxon>
        <taxon>Bacillales</taxon>
        <taxon>Paenibacillaceae</taxon>
        <taxon>Cohnella</taxon>
    </lineage>
</organism>
<dbReference type="Gene3D" id="3.30.720.120">
    <property type="match status" value="1"/>
</dbReference>
<dbReference type="AlphaFoldDB" id="A0A9X4QLK7"/>
<dbReference type="PANTHER" id="PTHR34109:SF1">
    <property type="entry name" value="VOC DOMAIN-CONTAINING PROTEIN"/>
    <property type="match status" value="1"/>
</dbReference>
<dbReference type="RefSeq" id="WP_277564368.1">
    <property type="nucleotide sequence ID" value="NZ_JAPDHZ010000002.1"/>
</dbReference>
<reference evidence="2 3" key="1">
    <citation type="submission" date="2022-10" db="EMBL/GenBank/DDBJ databases">
        <title>Comparative genomic analysis of Cohnella hashimotonis sp. nov., isolated from the International Space Station.</title>
        <authorList>
            <person name="Simpson A."/>
            <person name="Venkateswaran K."/>
        </authorList>
    </citation>
    <scope>NUCLEOTIDE SEQUENCE [LARGE SCALE GENOMIC DNA]</scope>
    <source>
        <strain evidence="2 3">DSM 18997</strain>
    </source>
</reference>
<dbReference type="PANTHER" id="PTHR34109">
    <property type="entry name" value="BNAUNNG04460D PROTEIN-RELATED"/>
    <property type="match status" value="1"/>
</dbReference>
<dbReference type="CDD" id="cd07246">
    <property type="entry name" value="VOC_like"/>
    <property type="match status" value="1"/>
</dbReference>
<protein>
    <submittedName>
        <fullName evidence="2">VOC family protein</fullName>
    </submittedName>
</protein>
<dbReference type="InterPro" id="IPR029068">
    <property type="entry name" value="Glyas_Bleomycin-R_OHBP_Dase"/>
</dbReference>